<feature type="non-terminal residue" evidence="1">
    <location>
        <position position="71"/>
    </location>
</feature>
<name>A0ABQ9V8E1_SAGOE</name>
<dbReference type="Proteomes" id="UP001266305">
    <property type="component" value="Unassembled WGS sequence"/>
</dbReference>
<evidence type="ECO:0000313" key="1">
    <source>
        <dbReference type="EMBL" id="KAK2105189.1"/>
    </source>
</evidence>
<sequence>MKMNQKQKPLINDFGYWETNRSRPMGPSIGALERISRKPESERGLGHWRLLLAPGLRPLWGRPSCPGNTLR</sequence>
<gene>
    <name evidence="1" type="ORF">P7K49_014703</name>
</gene>
<keyword evidence="2" id="KW-1185">Reference proteome</keyword>
<comment type="caution">
    <text evidence="1">The sequence shown here is derived from an EMBL/GenBank/DDBJ whole genome shotgun (WGS) entry which is preliminary data.</text>
</comment>
<evidence type="ECO:0000313" key="2">
    <source>
        <dbReference type="Proteomes" id="UP001266305"/>
    </source>
</evidence>
<accession>A0ABQ9V8E1</accession>
<dbReference type="EMBL" id="JASSZA010000007">
    <property type="protein sequence ID" value="KAK2105189.1"/>
    <property type="molecule type" value="Genomic_DNA"/>
</dbReference>
<organism evidence="1 2">
    <name type="scientific">Saguinus oedipus</name>
    <name type="common">Cotton-top tamarin</name>
    <name type="synonym">Oedipomidas oedipus</name>
    <dbReference type="NCBI Taxonomy" id="9490"/>
    <lineage>
        <taxon>Eukaryota</taxon>
        <taxon>Metazoa</taxon>
        <taxon>Chordata</taxon>
        <taxon>Craniata</taxon>
        <taxon>Vertebrata</taxon>
        <taxon>Euteleostomi</taxon>
        <taxon>Mammalia</taxon>
        <taxon>Eutheria</taxon>
        <taxon>Euarchontoglires</taxon>
        <taxon>Primates</taxon>
        <taxon>Haplorrhini</taxon>
        <taxon>Platyrrhini</taxon>
        <taxon>Cebidae</taxon>
        <taxon>Callitrichinae</taxon>
        <taxon>Saguinus</taxon>
    </lineage>
</organism>
<reference evidence="1 2" key="1">
    <citation type="submission" date="2023-05" db="EMBL/GenBank/DDBJ databases">
        <title>B98-5 Cell Line De Novo Hybrid Assembly: An Optical Mapping Approach.</title>
        <authorList>
            <person name="Kananen K."/>
            <person name="Auerbach J.A."/>
            <person name="Kautto E."/>
            <person name="Blachly J.S."/>
        </authorList>
    </citation>
    <scope>NUCLEOTIDE SEQUENCE [LARGE SCALE GENOMIC DNA]</scope>
    <source>
        <strain evidence="1">B95-8</strain>
        <tissue evidence="1">Cell line</tissue>
    </source>
</reference>
<proteinExistence type="predicted"/>
<protein>
    <submittedName>
        <fullName evidence="1">Uncharacterized protein</fullName>
    </submittedName>
</protein>